<keyword evidence="2" id="KW-0378">Hydrolase</keyword>
<feature type="compositionally biased region" description="Low complexity" evidence="6">
    <location>
        <begin position="46"/>
        <end position="64"/>
    </location>
</feature>
<dbReference type="PROSITE" id="PS51192">
    <property type="entry name" value="HELICASE_ATP_BIND_1"/>
    <property type="match status" value="1"/>
</dbReference>
<dbReference type="InterPro" id="IPR011545">
    <property type="entry name" value="DEAD/DEAH_box_helicase_dom"/>
</dbReference>
<dbReference type="GO" id="GO:0005524">
    <property type="term" value="F:ATP binding"/>
    <property type="evidence" value="ECO:0007669"/>
    <property type="project" value="UniProtKB-KW"/>
</dbReference>
<organism evidence="9 10">
    <name type="scientific">Emiliania huxleyi (strain CCMP1516)</name>
    <dbReference type="NCBI Taxonomy" id="280463"/>
    <lineage>
        <taxon>Eukaryota</taxon>
        <taxon>Haptista</taxon>
        <taxon>Haptophyta</taxon>
        <taxon>Prymnesiophyceae</taxon>
        <taxon>Isochrysidales</taxon>
        <taxon>Noelaerhabdaceae</taxon>
        <taxon>Emiliania</taxon>
    </lineage>
</organism>
<evidence type="ECO:0000256" key="4">
    <source>
        <dbReference type="ARBA" id="ARBA00022840"/>
    </source>
</evidence>
<dbReference type="AlphaFoldDB" id="A0A0D3IS36"/>
<dbReference type="Proteomes" id="UP000013827">
    <property type="component" value="Unassembled WGS sequence"/>
</dbReference>
<dbReference type="eggNOG" id="KOG0124">
    <property type="taxonomic scope" value="Eukaryota"/>
</dbReference>
<feature type="domain" description="Helicase ATP-binding" evidence="7">
    <location>
        <begin position="468"/>
        <end position="595"/>
    </location>
</feature>
<dbReference type="PROSITE" id="PS51195">
    <property type="entry name" value="Q_MOTIF"/>
    <property type="match status" value="1"/>
</dbReference>
<dbReference type="eggNOG" id="KOG0334">
    <property type="taxonomic scope" value="Eukaryota"/>
</dbReference>
<sequence length="778" mass="82093">MPAAKRGREGGPPDEDADKRPRQAAGPSDATPGDALEALRAKRQAKLSSEQAAAAESSSALSERAAGKQPAASSAQGATASRTRAPGGDADESYFDDDEPQQPRPAGATNGVGHTNGVGGSHHGNGAGSSGHAPGEGADAAAGEDAAADPLEAYMAHVSSRLYLGKEGDGEERAAQRTSRCVCFENLISPERAAAAADEAHQVRMETGTECSRWGTLLRVHVPSGADAAEGGAPPPGGGLGRVFVEFEAEDAAVECARALDGRLFDGRRVTALYYPLGAFYEGDFADEGAPLQATSITWDDIVAMNSRPASSWDTMDGEGGGGAASGGGNPYGQSDALLDLAERPRALVEEFPDMAEHADVDSDSDSDAEAAKLAEVARAKKKELPRVDHSTVTYLPFRKNFYIEVPEIKRMSDEEVAATRLAMDKLKVRGKRVPKPIKKWTQCGLSDAVLAVIEKSGYAAPFPIQSQALPTIMQDVIAIAKTGSGKTMGYTLPMLRHVLDQPPLEKNDGPISLIMVPTRELAMQVYREVHKFARLTRIRVVPVYGGAGIKQQISELRRGAEVVVCTPGRMIDMLTANGGRVTNLQRVTYVVQSELLKAAAKAGAGAAAASVSGAAAPSAAPLPPPTNPRLANLPEATQRAIAAATAKAQLAANKFALPGAAGASAAPTLMAPLMPQRHVSELEINDYPQTARFKVTSRETIQGIEEWTKAAVITKGTYYPPGRNAPPGERKLYLHIEAETHEAMKAARKELKRVLQEQSVFSAPDDSSTNRYAKYSV</sequence>
<keyword evidence="4" id="KW-0067">ATP-binding</keyword>
<dbReference type="GO" id="GO:0003676">
    <property type="term" value="F:nucleic acid binding"/>
    <property type="evidence" value="ECO:0007669"/>
    <property type="project" value="InterPro"/>
</dbReference>
<dbReference type="STRING" id="2903.R1DTG7"/>
<accession>A0A0D3IS36</accession>
<feature type="domain" description="DEAD-box RNA helicase Q" evidence="8">
    <location>
        <begin position="439"/>
        <end position="467"/>
    </location>
</feature>
<proteinExistence type="predicted"/>
<keyword evidence="10" id="KW-1185">Reference proteome</keyword>
<dbReference type="InterPro" id="IPR014014">
    <property type="entry name" value="RNA_helicase_DEAD_Q_motif"/>
</dbReference>
<dbReference type="EnsemblProtists" id="EOD14071">
    <property type="protein sequence ID" value="EOD14071"/>
    <property type="gene ID" value="EMIHUDRAFT_464582"/>
</dbReference>
<evidence type="ECO:0000259" key="8">
    <source>
        <dbReference type="PROSITE" id="PS51195"/>
    </source>
</evidence>
<dbReference type="Pfam" id="PF23469">
    <property type="entry name" value="KH_12"/>
    <property type="match status" value="1"/>
</dbReference>
<keyword evidence="3" id="KW-0347">Helicase</keyword>
<dbReference type="SMART" id="SM00487">
    <property type="entry name" value="DEXDc"/>
    <property type="match status" value="1"/>
</dbReference>
<feature type="compositionally biased region" description="Polar residues" evidence="6">
    <location>
        <begin position="71"/>
        <end position="82"/>
    </location>
</feature>
<evidence type="ECO:0000256" key="3">
    <source>
        <dbReference type="ARBA" id="ARBA00022806"/>
    </source>
</evidence>
<dbReference type="Pfam" id="PF00270">
    <property type="entry name" value="DEAD"/>
    <property type="match status" value="1"/>
</dbReference>
<evidence type="ECO:0000259" key="7">
    <source>
        <dbReference type="PROSITE" id="PS51192"/>
    </source>
</evidence>
<evidence type="ECO:0000313" key="9">
    <source>
        <dbReference type="EnsemblProtists" id="EOD14071"/>
    </source>
</evidence>
<feature type="compositionally biased region" description="Acidic residues" evidence="6">
    <location>
        <begin position="89"/>
        <end position="100"/>
    </location>
</feature>
<protein>
    <recommendedName>
        <fullName evidence="11">RNA helicase</fullName>
    </recommendedName>
</protein>
<evidence type="ECO:0000256" key="6">
    <source>
        <dbReference type="SAM" id="MobiDB-lite"/>
    </source>
</evidence>
<evidence type="ECO:0008006" key="11">
    <source>
        <dbReference type="Google" id="ProtNLM"/>
    </source>
</evidence>
<dbReference type="InterPro" id="IPR056149">
    <property type="entry name" value="PRP5/DDX46/KHDC4_KH"/>
</dbReference>
<dbReference type="InterPro" id="IPR014001">
    <property type="entry name" value="Helicase_ATP-bd"/>
</dbReference>
<feature type="short sequence motif" description="Q motif" evidence="5">
    <location>
        <begin position="439"/>
        <end position="467"/>
    </location>
</feature>
<reference evidence="9" key="2">
    <citation type="submission" date="2024-10" db="UniProtKB">
        <authorList>
            <consortium name="EnsemblProtists"/>
        </authorList>
    </citation>
    <scope>IDENTIFICATION</scope>
</reference>
<dbReference type="GO" id="GO:0003724">
    <property type="term" value="F:RNA helicase activity"/>
    <property type="evidence" value="ECO:0007669"/>
    <property type="project" value="InterPro"/>
</dbReference>
<feature type="compositionally biased region" description="Gly residues" evidence="6">
    <location>
        <begin position="318"/>
        <end position="331"/>
    </location>
</feature>
<dbReference type="SUPFAM" id="SSF52540">
    <property type="entry name" value="P-loop containing nucleoside triphosphate hydrolases"/>
    <property type="match status" value="1"/>
</dbReference>
<dbReference type="Gene3D" id="3.30.70.330">
    <property type="match status" value="1"/>
</dbReference>
<name>A0A0D3IS36_EMIH1</name>
<feature type="compositionally biased region" description="Basic and acidic residues" evidence="6">
    <location>
        <begin position="1"/>
        <end position="21"/>
    </location>
</feature>
<dbReference type="Gene3D" id="3.40.50.300">
    <property type="entry name" value="P-loop containing nucleotide triphosphate hydrolases"/>
    <property type="match status" value="1"/>
</dbReference>
<dbReference type="SUPFAM" id="SSF54928">
    <property type="entry name" value="RNA-binding domain, RBD"/>
    <property type="match status" value="1"/>
</dbReference>
<dbReference type="PANTHER" id="PTHR47958">
    <property type="entry name" value="ATP-DEPENDENT RNA HELICASE DBP3"/>
    <property type="match status" value="1"/>
</dbReference>
<evidence type="ECO:0000256" key="5">
    <source>
        <dbReference type="PROSITE-ProRule" id="PRU00552"/>
    </source>
</evidence>
<dbReference type="GeneID" id="17260268"/>
<feature type="compositionally biased region" description="Low complexity" evidence="6">
    <location>
        <begin position="130"/>
        <end position="144"/>
    </location>
</feature>
<dbReference type="KEGG" id="ehx:EMIHUDRAFT_464582"/>
<feature type="region of interest" description="Disordered" evidence="6">
    <location>
        <begin position="310"/>
        <end position="334"/>
    </location>
</feature>
<dbReference type="HOGENOM" id="CLU_020196_0_0_1"/>
<dbReference type="RefSeq" id="XP_005766500.1">
    <property type="nucleotide sequence ID" value="XM_005766443.1"/>
</dbReference>
<evidence type="ECO:0000256" key="1">
    <source>
        <dbReference type="ARBA" id="ARBA00022741"/>
    </source>
</evidence>
<dbReference type="InterPro" id="IPR027417">
    <property type="entry name" value="P-loop_NTPase"/>
</dbReference>
<dbReference type="InterPro" id="IPR035979">
    <property type="entry name" value="RBD_domain_sf"/>
</dbReference>
<feature type="compositionally biased region" description="Gly residues" evidence="6">
    <location>
        <begin position="114"/>
        <end position="129"/>
    </location>
</feature>
<dbReference type="InterPro" id="IPR012677">
    <property type="entry name" value="Nucleotide-bd_a/b_plait_sf"/>
</dbReference>
<dbReference type="GO" id="GO:0016787">
    <property type="term" value="F:hydrolase activity"/>
    <property type="evidence" value="ECO:0007669"/>
    <property type="project" value="UniProtKB-KW"/>
</dbReference>
<keyword evidence="1" id="KW-0547">Nucleotide-binding</keyword>
<dbReference type="PaxDb" id="2903-EOD14071"/>
<feature type="region of interest" description="Disordered" evidence="6">
    <location>
        <begin position="1"/>
        <end position="144"/>
    </location>
</feature>
<evidence type="ECO:0000313" key="10">
    <source>
        <dbReference type="Proteomes" id="UP000013827"/>
    </source>
</evidence>
<reference evidence="10" key="1">
    <citation type="journal article" date="2013" name="Nature">
        <title>Pan genome of the phytoplankton Emiliania underpins its global distribution.</title>
        <authorList>
            <person name="Read B.A."/>
            <person name="Kegel J."/>
            <person name="Klute M.J."/>
            <person name="Kuo A."/>
            <person name="Lefebvre S.C."/>
            <person name="Maumus F."/>
            <person name="Mayer C."/>
            <person name="Miller J."/>
            <person name="Monier A."/>
            <person name="Salamov A."/>
            <person name="Young J."/>
            <person name="Aguilar M."/>
            <person name="Claverie J.M."/>
            <person name="Frickenhaus S."/>
            <person name="Gonzalez K."/>
            <person name="Herman E.K."/>
            <person name="Lin Y.C."/>
            <person name="Napier J."/>
            <person name="Ogata H."/>
            <person name="Sarno A.F."/>
            <person name="Shmutz J."/>
            <person name="Schroeder D."/>
            <person name="de Vargas C."/>
            <person name="Verret F."/>
            <person name="von Dassow P."/>
            <person name="Valentin K."/>
            <person name="Van de Peer Y."/>
            <person name="Wheeler G."/>
            <person name="Dacks J.B."/>
            <person name="Delwiche C.F."/>
            <person name="Dyhrman S.T."/>
            <person name="Glockner G."/>
            <person name="John U."/>
            <person name="Richards T."/>
            <person name="Worden A.Z."/>
            <person name="Zhang X."/>
            <person name="Grigoriev I.V."/>
            <person name="Allen A.E."/>
            <person name="Bidle K."/>
            <person name="Borodovsky M."/>
            <person name="Bowler C."/>
            <person name="Brownlee C."/>
            <person name="Cock J.M."/>
            <person name="Elias M."/>
            <person name="Gladyshev V.N."/>
            <person name="Groth M."/>
            <person name="Guda C."/>
            <person name="Hadaegh A."/>
            <person name="Iglesias-Rodriguez M.D."/>
            <person name="Jenkins J."/>
            <person name="Jones B.M."/>
            <person name="Lawson T."/>
            <person name="Leese F."/>
            <person name="Lindquist E."/>
            <person name="Lobanov A."/>
            <person name="Lomsadze A."/>
            <person name="Malik S.B."/>
            <person name="Marsh M.E."/>
            <person name="Mackinder L."/>
            <person name="Mock T."/>
            <person name="Mueller-Roeber B."/>
            <person name="Pagarete A."/>
            <person name="Parker M."/>
            <person name="Probert I."/>
            <person name="Quesneville H."/>
            <person name="Raines C."/>
            <person name="Rensing S.A."/>
            <person name="Riano-Pachon D.M."/>
            <person name="Richier S."/>
            <person name="Rokitta S."/>
            <person name="Shiraiwa Y."/>
            <person name="Soanes D.M."/>
            <person name="van der Giezen M."/>
            <person name="Wahlund T.M."/>
            <person name="Williams B."/>
            <person name="Wilson W."/>
            <person name="Wolfe G."/>
            <person name="Wurch L.L."/>
        </authorList>
    </citation>
    <scope>NUCLEOTIDE SEQUENCE</scope>
</reference>
<evidence type="ECO:0000256" key="2">
    <source>
        <dbReference type="ARBA" id="ARBA00022801"/>
    </source>
</evidence>